<dbReference type="GO" id="GO:0003677">
    <property type="term" value="F:DNA binding"/>
    <property type="evidence" value="ECO:0007669"/>
    <property type="project" value="UniProtKB-KW"/>
</dbReference>
<dbReference type="GO" id="GO:0045892">
    <property type="term" value="P:negative regulation of DNA-templated transcription"/>
    <property type="evidence" value="ECO:0007669"/>
    <property type="project" value="InterPro"/>
</dbReference>
<comment type="similarity">
    <text evidence="1">Belongs to the BlaI transcriptional regulatory family.</text>
</comment>
<accession>A0A9D1A8E5</accession>
<protein>
    <submittedName>
        <fullName evidence="5">BlaI/MecI/CopY family transcriptional regulator</fullName>
    </submittedName>
</protein>
<dbReference type="InterPro" id="IPR005650">
    <property type="entry name" value="BlaI_family"/>
</dbReference>
<dbReference type="Gene3D" id="1.10.10.10">
    <property type="entry name" value="Winged helix-like DNA-binding domain superfamily/Winged helix DNA-binding domain"/>
    <property type="match status" value="1"/>
</dbReference>
<dbReference type="AlphaFoldDB" id="A0A9D1A8E5"/>
<evidence type="ECO:0000256" key="2">
    <source>
        <dbReference type="ARBA" id="ARBA00023015"/>
    </source>
</evidence>
<proteinExistence type="inferred from homology"/>
<dbReference type="InterPro" id="IPR036390">
    <property type="entry name" value="WH_DNA-bd_sf"/>
</dbReference>
<dbReference type="EMBL" id="DVGD01000147">
    <property type="protein sequence ID" value="HIR09692.1"/>
    <property type="molecule type" value="Genomic_DNA"/>
</dbReference>
<reference evidence="5" key="1">
    <citation type="submission" date="2020-10" db="EMBL/GenBank/DDBJ databases">
        <authorList>
            <person name="Gilroy R."/>
        </authorList>
    </citation>
    <scope>NUCLEOTIDE SEQUENCE</scope>
    <source>
        <strain evidence="5">ChiHjej9B8-7071</strain>
    </source>
</reference>
<dbReference type="Pfam" id="PF03965">
    <property type="entry name" value="Penicillinase_R"/>
    <property type="match status" value="1"/>
</dbReference>
<reference evidence="5" key="2">
    <citation type="journal article" date="2021" name="PeerJ">
        <title>Extensive microbial diversity within the chicken gut microbiome revealed by metagenomics and culture.</title>
        <authorList>
            <person name="Gilroy R."/>
            <person name="Ravi A."/>
            <person name="Getino M."/>
            <person name="Pursley I."/>
            <person name="Horton D.L."/>
            <person name="Alikhan N.F."/>
            <person name="Baker D."/>
            <person name="Gharbi K."/>
            <person name="Hall N."/>
            <person name="Watson M."/>
            <person name="Adriaenssens E.M."/>
            <person name="Foster-Nyarko E."/>
            <person name="Jarju S."/>
            <person name="Secka A."/>
            <person name="Antonio M."/>
            <person name="Oren A."/>
            <person name="Chaudhuri R.R."/>
            <person name="La Ragione R."/>
            <person name="Hildebrand F."/>
            <person name="Pallen M.J."/>
        </authorList>
    </citation>
    <scope>NUCLEOTIDE SEQUENCE</scope>
    <source>
        <strain evidence="5">ChiHjej9B8-7071</strain>
    </source>
</reference>
<comment type="caution">
    <text evidence="5">The sequence shown here is derived from an EMBL/GenBank/DDBJ whole genome shotgun (WGS) entry which is preliminary data.</text>
</comment>
<organism evidence="5 6">
    <name type="scientific">Candidatus Avoscillospira stercoripullorum</name>
    <dbReference type="NCBI Taxonomy" id="2840709"/>
    <lineage>
        <taxon>Bacteria</taxon>
        <taxon>Bacillati</taxon>
        <taxon>Bacillota</taxon>
        <taxon>Clostridia</taxon>
        <taxon>Eubacteriales</taxon>
        <taxon>Oscillospiraceae</taxon>
        <taxon>Oscillospiraceae incertae sedis</taxon>
        <taxon>Candidatus Avoscillospira</taxon>
    </lineage>
</organism>
<dbReference type="PIRSF" id="PIRSF019455">
    <property type="entry name" value="CopR_AtkY"/>
    <property type="match status" value="1"/>
</dbReference>
<evidence type="ECO:0000313" key="5">
    <source>
        <dbReference type="EMBL" id="HIR09692.1"/>
    </source>
</evidence>
<keyword evidence="3" id="KW-0238">DNA-binding</keyword>
<evidence type="ECO:0000256" key="1">
    <source>
        <dbReference type="ARBA" id="ARBA00011046"/>
    </source>
</evidence>
<dbReference type="Proteomes" id="UP000824258">
    <property type="component" value="Unassembled WGS sequence"/>
</dbReference>
<dbReference type="SUPFAM" id="SSF46785">
    <property type="entry name" value="Winged helix' DNA-binding domain"/>
    <property type="match status" value="1"/>
</dbReference>
<evidence type="ECO:0000256" key="4">
    <source>
        <dbReference type="ARBA" id="ARBA00023163"/>
    </source>
</evidence>
<evidence type="ECO:0000313" key="6">
    <source>
        <dbReference type="Proteomes" id="UP000824258"/>
    </source>
</evidence>
<keyword evidence="4" id="KW-0804">Transcription</keyword>
<gene>
    <name evidence="5" type="ORF">IAA70_04740</name>
</gene>
<name>A0A9D1A8E5_9FIRM</name>
<evidence type="ECO:0000256" key="3">
    <source>
        <dbReference type="ARBA" id="ARBA00023125"/>
    </source>
</evidence>
<sequence length="122" mass="13481">MAVKLFDSELKVMEVLWREGDQTAKHISDVLKDETGWNMNTTYTVIKKCIAKGAIARSEPHFLCHACVSKEEVQADEAEALVGKLFGGAPEQLFAALLSGGRLSKEQLQRLKKLVEDAHDAP</sequence>
<dbReference type="InterPro" id="IPR036388">
    <property type="entry name" value="WH-like_DNA-bd_sf"/>
</dbReference>
<dbReference type="Gene3D" id="1.10.4040.10">
    <property type="entry name" value="Penicillinase repressor domain"/>
    <property type="match status" value="1"/>
</dbReference>
<keyword evidence="2" id="KW-0805">Transcription regulation</keyword>